<reference evidence="2 3" key="1">
    <citation type="journal article" date="2016" name="Nat. Commun.">
        <title>Extremotolerant tardigrade genome and improved radiotolerance of human cultured cells by tardigrade-unique protein.</title>
        <authorList>
            <person name="Hashimoto T."/>
            <person name="Horikawa D.D."/>
            <person name="Saito Y."/>
            <person name="Kuwahara H."/>
            <person name="Kozuka-Hata H."/>
            <person name="Shin-I T."/>
            <person name="Minakuchi Y."/>
            <person name="Ohishi K."/>
            <person name="Motoyama A."/>
            <person name="Aizu T."/>
            <person name="Enomoto A."/>
            <person name="Kondo K."/>
            <person name="Tanaka S."/>
            <person name="Hara Y."/>
            <person name="Koshikawa S."/>
            <person name="Sagara H."/>
            <person name="Miura T."/>
            <person name="Yokobori S."/>
            <person name="Miyagawa K."/>
            <person name="Suzuki Y."/>
            <person name="Kubo T."/>
            <person name="Oyama M."/>
            <person name="Kohara Y."/>
            <person name="Fujiyama A."/>
            <person name="Arakawa K."/>
            <person name="Katayama T."/>
            <person name="Toyoda A."/>
            <person name="Kunieda T."/>
        </authorList>
    </citation>
    <scope>NUCLEOTIDE SEQUENCE [LARGE SCALE GENOMIC DNA]</scope>
    <source>
        <strain evidence="2 3">YOKOZUNA-1</strain>
    </source>
</reference>
<comment type="caution">
    <text evidence="2">The sequence shown here is derived from an EMBL/GenBank/DDBJ whole genome shotgun (WGS) entry which is preliminary data.</text>
</comment>
<dbReference type="Proteomes" id="UP000186922">
    <property type="component" value="Unassembled WGS sequence"/>
</dbReference>
<proteinExistence type="predicted"/>
<gene>
    <name evidence="2" type="primary">RvY_00487-1</name>
    <name evidence="2" type="synonym">RvY_00487.1</name>
    <name evidence="2" type="ORF">RvY_00487</name>
</gene>
<dbReference type="AlphaFoldDB" id="A0A1D1UMV6"/>
<accession>A0A1D1UMV6</accession>
<keyword evidence="1" id="KW-0472">Membrane</keyword>
<keyword evidence="3" id="KW-1185">Reference proteome</keyword>
<feature type="transmembrane region" description="Helical" evidence="1">
    <location>
        <begin position="6"/>
        <end position="22"/>
    </location>
</feature>
<protein>
    <submittedName>
        <fullName evidence="2">Uncharacterized protein</fullName>
    </submittedName>
</protein>
<name>A0A1D1UMV6_RAMVA</name>
<evidence type="ECO:0000313" key="2">
    <source>
        <dbReference type="EMBL" id="GAU87673.1"/>
    </source>
</evidence>
<sequence>MDLSRGFFFLSVGLAVVMVFTVRSEAKLLQKLLDNARAGSEDGLEDSGNSRAVEQLDRSLWIGDMGADCQADHRAGAKGVLTAKQR</sequence>
<evidence type="ECO:0000256" key="1">
    <source>
        <dbReference type="SAM" id="Phobius"/>
    </source>
</evidence>
<organism evidence="2 3">
    <name type="scientific">Ramazzottius varieornatus</name>
    <name type="common">Water bear</name>
    <name type="synonym">Tardigrade</name>
    <dbReference type="NCBI Taxonomy" id="947166"/>
    <lineage>
        <taxon>Eukaryota</taxon>
        <taxon>Metazoa</taxon>
        <taxon>Ecdysozoa</taxon>
        <taxon>Tardigrada</taxon>
        <taxon>Eutardigrada</taxon>
        <taxon>Parachela</taxon>
        <taxon>Hypsibioidea</taxon>
        <taxon>Ramazzottiidae</taxon>
        <taxon>Ramazzottius</taxon>
    </lineage>
</organism>
<keyword evidence="1" id="KW-1133">Transmembrane helix</keyword>
<evidence type="ECO:0000313" key="3">
    <source>
        <dbReference type="Proteomes" id="UP000186922"/>
    </source>
</evidence>
<dbReference type="EMBL" id="BDGG01000001">
    <property type="protein sequence ID" value="GAU87673.1"/>
    <property type="molecule type" value="Genomic_DNA"/>
</dbReference>
<keyword evidence="1" id="KW-0812">Transmembrane</keyword>